<dbReference type="PROSITE" id="PS50084">
    <property type="entry name" value="KH_TYPE_1"/>
    <property type="match status" value="1"/>
</dbReference>
<keyword evidence="4" id="KW-1185">Reference proteome</keyword>
<dbReference type="CDD" id="cd00105">
    <property type="entry name" value="KH-I"/>
    <property type="match status" value="1"/>
</dbReference>
<dbReference type="PANTHER" id="PTHR13360:SF1">
    <property type="entry name" value="ACTIVATING SIGNAL COINTEGRATOR 1 COMPLEX SUBUNIT 1"/>
    <property type="match status" value="1"/>
</dbReference>
<evidence type="ECO:0000313" key="4">
    <source>
        <dbReference type="Proteomes" id="UP000440578"/>
    </source>
</evidence>
<dbReference type="SUPFAM" id="SSF55144">
    <property type="entry name" value="LigT-like"/>
    <property type="match status" value="1"/>
</dbReference>
<organism evidence="3 4">
    <name type="scientific">Amphibalanus amphitrite</name>
    <name type="common">Striped barnacle</name>
    <name type="synonym">Balanus amphitrite</name>
    <dbReference type="NCBI Taxonomy" id="1232801"/>
    <lineage>
        <taxon>Eukaryota</taxon>
        <taxon>Metazoa</taxon>
        <taxon>Ecdysozoa</taxon>
        <taxon>Arthropoda</taxon>
        <taxon>Crustacea</taxon>
        <taxon>Multicrustacea</taxon>
        <taxon>Cirripedia</taxon>
        <taxon>Thoracica</taxon>
        <taxon>Thoracicalcarea</taxon>
        <taxon>Balanomorpha</taxon>
        <taxon>Balanoidea</taxon>
        <taxon>Balanidae</taxon>
        <taxon>Amphibalaninae</taxon>
        <taxon>Amphibalanus</taxon>
    </lineage>
</organism>
<evidence type="ECO:0000313" key="3">
    <source>
        <dbReference type="EMBL" id="KAF0303606.1"/>
    </source>
</evidence>
<dbReference type="SUPFAM" id="SSF54791">
    <property type="entry name" value="Eukaryotic type KH-domain (KH-domain type I)"/>
    <property type="match status" value="1"/>
</dbReference>
<proteinExistence type="predicted"/>
<dbReference type="PANTHER" id="PTHR13360">
    <property type="entry name" value="ACTIVATING SIGNAL COINTEGRATOR 1 COMPLEX SUBUNIT 1"/>
    <property type="match status" value="1"/>
</dbReference>
<dbReference type="InterPro" id="IPR004087">
    <property type="entry name" value="KH_dom"/>
</dbReference>
<comment type="caution">
    <text evidence="3">The sequence shown here is derived from an EMBL/GenBank/DDBJ whole genome shotgun (WGS) entry which is preliminary data.</text>
</comment>
<dbReference type="GO" id="GO:0006355">
    <property type="term" value="P:regulation of DNA-templated transcription"/>
    <property type="evidence" value="ECO:0007669"/>
    <property type="project" value="TreeGrafter"/>
</dbReference>
<dbReference type="Gene3D" id="3.90.1140.10">
    <property type="entry name" value="Cyclic phosphodiesterase"/>
    <property type="match status" value="1"/>
</dbReference>
<dbReference type="InterPro" id="IPR004088">
    <property type="entry name" value="KH_dom_type_1"/>
</dbReference>
<dbReference type="InterPro" id="IPR009097">
    <property type="entry name" value="Cyclic_Pdiesterase"/>
</dbReference>
<accession>A0A6A4W8E6</accession>
<dbReference type="InterPro" id="IPR036612">
    <property type="entry name" value="KH_dom_type_1_sf"/>
</dbReference>
<evidence type="ECO:0000256" key="1">
    <source>
        <dbReference type="PROSITE-ProRule" id="PRU00117"/>
    </source>
</evidence>
<dbReference type="GO" id="GO:0005634">
    <property type="term" value="C:nucleus"/>
    <property type="evidence" value="ECO:0007669"/>
    <property type="project" value="TreeGrafter"/>
</dbReference>
<sequence length="361" mass="40237">MDVLRPNLVWVDGACYRVSHSQQAAHQDEDPEDFIRGDEDTETEEVMSSAVKIEEWKGKYKAELDIPSALYGFLIGRKGNSLRLVRDNTGCKVTVPKGAGPRTKPATVEVIGEQRRAVVRACNMLLMSADRGRQTLTPSHFIAVRLTTQHVQNRMETFKKSALEVAAESRGVRPELFQDGRRLHLTLVMATLLSDSERTAFCRALNNHADELRGMLPPSGLSLRVRQLDIMNDDESEARVVFARVHEGDGSGAMQRLADRCMELAYGTGLSKKEYDHVKLHCTVMNVSFLVKNMDESSPEYAKLRKSTFDATAIMKELKEFDFGTVKVEQLEVVQRHTPAEDGFYLPIGAVSLGPTPAAEA</sequence>
<dbReference type="InterPro" id="IPR019510">
    <property type="entry name" value="AKAP7-like_phosphoesterase"/>
</dbReference>
<keyword evidence="1" id="KW-0694">RNA-binding</keyword>
<evidence type="ECO:0000259" key="2">
    <source>
        <dbReference type="SMART" id="SM00322"/>
    </source>
</evidence>
<dbReference type="GO" id="GO:0006307">
    <property type="term" value="P:DNA alkylation repair"/>
    <property type="evidence" value="ECO:0007669"/>
    <property type="project" value="InterPro"/>
</dbReference>
<dbReference type="Pfam" id="PF10469">
    <property type="entry name" value="AKAP7_NLS"/>
    <property type="match status" value="1"/>
</dbReference>
<feature type="domain" description="K Homology" evidence="2">
    <location>
        <begin position="58"/>
        <end position="130"/>
    </location>
</feature>
<protein>
    <submittedName>
        <fullName evidence="3">Activating signal cointegrator 1 complex subunit 1</fullName>
    </submittedName>
</protein>
<dbReference type="SMART" id="SM00322">
    <property type="entry name" value="KH"/>
    <property type="match status" value="1"/>
</dbReference>
<dbReference type="OrthoDB" id="277832at2759"/>
<dbReference type="GO" id="GO:0003723">
    <property type="term" value="F:RNA binding"/>
    <property type="evidence" value="ECO:0007669"/>
    <property type="project" value="UniProtKB-UniRule"/>
</dbReference>
<dbReference type="EMBL" id="VIIS01000927">
    <property type="protein sequence ID" value="KAF0303606.1"/>
    <property type="molecule type" value="Genomic_DNA"/>
</dbReference>
<name>A0A6A4W8E6_AMPAM</name>
<dbReference type="InterPro" id="IPR009210">
    <property type="entry name" value="ASCC1"/>
</dbReference>
<reference evidence="3 4" key="1">
    <citation type="submission" date="2019-07" db="EMBL/GenBank/DDBJ databases">
        <title>Draft genome assembly of a fouling barnacle, Amphibalanus amphitrite (Darwin, 1854): The first reference genome for Thecostraca.</title>
        <authorList>
            <person name="Kim W."/>
        </authorList>
    </citation>
    <scope>NUCLEOTIDE SEQUENCE [LARGE SCALE GENOMIC DNA]</scope>
    <source>
        <strain evidence="3">SNU_AA5</strain>
        <tissue evidence="3">Soma without cirri and trophi</tissue>
    </source>
</reference>
<dbReference type="Pfam" id="PF00013">
    <property type="entry name" value="KH_1"/>
    <property type="match status" value="1"/>
</dbReference>
<dbReference type="Proteomes" id="UP000440578">
    <property type="component" value="Unassembled WGS sequence"/>
</dbReference>
<gene>
    <name evidence="3" type="primary">Ascc1_1</name>
    <name evidence="3" type="ORF">FJT64_024435</name>
</gene>
<dbReference type="AlphaFoldDB" id="A0A6A4W8E6"/>
<dbReference type="PIRSF" id="PIRSF027019">
    <property type="entry name" value="Euk_LigT"/>
    <property type="match status" value="1"/>
</dbReference>
<dbReference type="Gene3D" id="3.30.1370.10">
    <property type="entry name" value="K Homology domain, type 1"/>
    <property type="match status" value="1"/>
</dbReference>